<reference evidence="2 3" key="1">
    <citation type="submission" date="2024-07" db="EMBL/GenBank/DDBJ databases">
        <title>Section-level genome sequencing and comparative genomics of Aspergillus sections Usti and Cavernicolus.</title>
        <authorList>
            <consortium name="Lawrence Berkeley National Laboratory"/>
            <person name="Nybo J.L."/>
            <person name="Vesth T.C."/>
            <person name="Theobald S."/>
            <person name="Frisvad J.C."/>
            <person name="Larsen T.O."/>
            <person name="Kjaerboelling I."/>
            <person name="Rothschild-Mancinelli K."/>
            <person name="Lyhne E.K."/>
            <person name="Kogle M.E."/>
            <person name="Barry K."/>
            <person name="Clum A."/>
            <person name="Na H."/>
            <person name="Ledsgaard L."/>
            <person name="Lin J."/>
            <person name="Lipzen A."/>
            <person name="Kuo A."/>
            <person name="Riley R."/>
            <person name="Mondo S."/>
            <person name="LaButti K."/>
            <person name="Haridas S."/>
            <person name="Pangalinan J."/>
            <person name="Salamov A.A."/>
            <person name="Simmons B.A."/>
            <person name="Magnuson J.K."/>
            <person name="Chen J."/>
            <person name="Drula E."/>
            <person name="Henrissat B."/>
            <person name="Wiebenga A."/>
            <person name="Lubbers R.J."/>
            <person name="Gomes A.C."/>
            <person name="Macurrencykelacurrency M.R."/>
            <person name="Stajich J."/>
            <person name="Grigoriev I.V."/>
            <person name="Mortensen U.H."/>
            <person name="De vries R.P."/>
            <person name="Baker S.E."/>
            <person name="Andersen M.R."/>
        </authorList>
    </citation>
    <scope>NUCLEOTIDE SEQUENCE [LARGE SCALE GENOMIC DNA]</scope>
    <source>
        <strain evidence="2 3">CBS 756.74</strain>
    </source>
</reference>
<gene>
    <name evidence="2" type="ORF">BJX68DRAFT_115144</name>
</gene>
<dbReference type="RefSeq" id="XP_070904261.1">
    <property type="nucleotide sequence ID" value="XM_071035987.1"/>
</dbReference>
<dbReference type="GeneID" id="98151151"/>
<accession>A0ABR4L472</accession>
<proteinExistence type="predicted"/>
<protein>
    <submittedName>
        <fullName evidence="2">Uncharacterized protein</fullName>
    </submittedName>
</protein>
<feature type="region of interest" description="Disordered" evidence="1">
    <location>
        <begin position="120"/>
        <end position="149"/>
    </location>
</feature>
<evidence type="ECO:0000256" key="1">
    <source>
        <dbReference type="SAM" id="MobiDB-lite"/>
    </source>
</evidence>
<organism evidence="2 3">
    <name type="scientific">Aspergillus pseudodeflectus</name>
    <dbReference type="NCBI Taxonomy" id="176178"/>
    <lineage>
        <taxon>Eukaryota</taxon>
        <taxon>Fungi</taxon>
        <taxon>Dikarya</taxon>
        <taxon>Ascomycota</taxon>
        <taxon>Pezizomycotina</taxon>
        <taxon>Eurotiomycetes</taxon>
        <taxon>Eurotiomycetidae</taxon>
        <taxon>Eurotiales</taxon>
        <taxon>Aspergillaceae</taxon>
        <taxon>Aspergillus</taxon>
        <taxon>Aspergillus subgen. Nidulantes</taxon>
    </lineage>
</organism>
<evidence type="ECO:0000313" key="2">
    <source>
        <dbReference type="EMBL" id="KAL2859327.1"/>
    </source>
</evidence>
<evidence type="ECO:0000313" key="3">
    <source>
        <dbReference type="Proteomes" id="UP001610444"/>
    </source>
</evidence>
<dbReference type="EMBL" id="JBFXLR010000003">
    <property type="protein sequence ID" value="KAL2859327.1"/>
    <property type="molecule type" value="Genomic_DNA"/>
</dbReference>
<sequence length="218" mass="24548">MSFSVDLCKLLISAGLTGRWGTIRQHHFAANQHVHILTTVRPALRGCLAAFSFYRLGSFSIVDGVDNVCVLKIGGRWVDMDMGVAMMGLNQEEVEHHRSDHPQPSQPVDTKHCKAENYSSACAQNRPRRNNSNKLRFSPSSPAQRPHSTFTFTSQSPCLIRSSSLLLELTTPLPSRDTVLRRRRPTRPCSTRLRRRLLSKRIVAVLLLGTFPTVDWNC</sequence>
<dbReference type="Proteomes" id="UP001610444">
    <property type="component" value="Unassembled WGS sequence"/>
</dbReference>
<feature type="compositionally biased region" description="Polar residues" evidence="1">
    <location>
        <begin position="132"/>
        <end position="149"/>
    </location>
</feature>
<comment type="caution">
    <text evidence="2">The sequence shown here is derived from an EMBL/GenBank/DDBJ whole genome shotgun (WGS) entry which is preliminary data.</text>
</comment>
<keyword evidence="3" id="KW-1185">Reference proteome</keyword>
<name>A0ABR4L472_9EURO</name>